<evidence type="ECO:0000313" key="4">
    <source>
        <dbReference type="EMBL" id="GGM00799.1"/>
    </source>
</evidence>
<feature type="compositionally biased region" description="Low complexity" evidence="1">
    <location>
        <begin position="261"/>
        <end position="284"/>
    </location>
</feature>
<proteinExistence type="predicted"/>
<feature type="region of interest" description="Disordered" evidence="1">
    <location>
        <begin position="298"/>
        <end position="457"/>
    </location>
</feature>
<feature type="compositionally biased region" description="Low complexity" evidence="1">
    <location>
        <begin position="299"/>
        <end position="318"/>
    </location>
</feature>
<keyword evidence="2" id="KW-0812">Transmembrane</keyword>
<protein>
    <recommendedName>
        <fullName evidence="3">PEGA domain-containing protein</fullName>
    </recommendedName>
</protein>
<keyword evidence="2" id="KW-0472">Membrane</keyword>
<dbReference type="RefSeq" id="WP_188901330.1">
    <property type="nucleotide sequence ID" value="NZ_BMOM01000003.1"/>
</dbReference>
<keyword evidence="2" id="KW-1133">Transmembrane helix</keyword>
<evidence type="ECO:0000256" key="1">
    <source>
        <dbReference type="SAM" id="MobiDB-lite"/>
    </source>
</evidence>
<feature type="compositionally biased region" description="Low complexity" evidence="1">
    <location>
        <begin position="194"/>
        <end position="233"/>
    </location>
</feature>
<sequence length="646" mass="66103">MKPIGPYVAARELPGSASASLPASPVRTLRATDRLTGMPVLLHVLPYALNLPTLPEHPHLLPITDSGMDGENAYVVTELPPYAQPASDPRLSAPGALSALSALHAQGLTHGGITPAQLWQFGGTVALAGAGLPWRQTPATPADDLHDLAHTLQALRVLPTALRPLLDSPAPWTAEQALARLHGQAGAATSPADSPAIQTPPATTAPVQTAPAVQAPSAPRVVTAAPTPSASSARTQVSEKTAPRPQTPAPQAPATEVRPKANSAAGTSASAGTAAPAAGANQASVTPAATDWLTEAEVPAGPGSAAPTPTPDQPATDASIPNTNASGQDSQTITTVAVPAPVSAPGSADQDRGDAGATPTEPAPSTRPPPRPVVSPFSGAPAGQVETPQERRKRQNEERRAQAMLDSQAAAQRKAQRLQAEQEQAGQEVSGETGADTVPPPIQFGFPEGDAPSAPRLSMREVDRLPASLRRPKEEAPAGQPSRLPASGAGGHRPARRVDPIRIGWDEDDSWRVIRTPTAPPPPASPTLPRWLLPVLAAVVILFGLVWAWGALRPASPGTGAASSAACCTVPVTLRGAAGVTATLTVEKAPRGASLEPGQSLGKAPGKLNFPVEGTYQLRVMAQGYTPASLTVVVPRTQPVTINLGN</sequence>
<feature type="transmembrane region" description="Helical" evidence="2">
    <location>
        <begin position="531"/>
        <end position="552"/>
    </location>
</feature>
<feature type="region of interest" description="Disordered" evidence="1">
    <location>
        <begin position="183"/>
        <end position="285"/>
    </location>
</feature>
<comment type="caution">
    <text evidence="4">The sequence shown here is derived from an EMBL/GenBank/DDBJ whole genome shotgun (WGS) entry which is preliminary data.</text>
</comment>
<accession>A0ABQ2GKD9</accession>
<dbReference type="InterPro" id="IPR011009">
    <property type="entry name" value="Kinase-like_dom_sf"/>
</dbReference>
<dbReference type="SUPFAM" id="SSF56112">
    <property type="entry name" value="Protein kinase-like (PK-like)"/>
    <property type="match status" value="1"/>
</dbReference>
<gene>
    <name evidence="4" type="ORF">GCM10010841_06700</name>
</gene>
<feature type="compositionally biased region" description="Polar residues" evidence="1">
    <location>
        <begin position="319"/>
        <end position="331"/>
    </location>
</feature>
<feature type="compositionally biased region" description="Pro residues" evidence="1">
    <location>
        <begin position="361"/>
        <end position="373"/>
    </location>
</feature>
<feature type="compositionally biased region" description="Low complexity" evidence="1">
    <location>
        <begin position="332"/>
        <end position="345"/>
    </location>
</feature>
<dbReference type="EMBL" id="BMOM01000003">
    <property type="protein sequence ID" value="GGM00799.1"/>
    <property type="molecule type" value="Genomic_DNA"/>
</dbReference>
<feature type="compositionally biased region" description="Low complexity" evidence="1">
    <location>
        <begin position="408"/>
        <end position="428"/>
    </location>
</feature>
<reference evidence="5" key="1">
    <citation type="journal article" date="2019" name="Int. J. Syst. Evol. Microbiol.">
        <title>The Global Catalogue of Microorganisms (GCM) 10K type strain sequencing project: providing services to taxonomists for standard genome sequencing and annotation.</title>
        <authorList>
            <consortium name="The Broad Institute Genomics Platform"/>
            <consortium name="The Broad Institute Genome Sequencing Center for Infectious Disease"/>
            <person name="Wu L."/>
            <person name="Ma J."/>
        </authorList>
    </citation>
    <scope>NUCLEOTIDE SEQUENCE [LARGE SCALE GENOMIC DNA]</scope>
    <source>
        <strain evidence="5">JCM 15443</strain>
    </source>
</reference>
<name>A0ABQ2GKD9_9DEIO</name>
<dbReference type="Pfam" id="PF08308">
    <property type="entry name" value="PEGA"/>
    <property type="match status" value="1"/>
</dbReference>
<evidence type="ECO:0000256" key="2">
    <source>
        <dbReference type="SAM" id="Phobius"/>
    </source>
</evidence>
<evidence type="ECO:0000259" key="3">
    <source>
        <dbReference type="Pfam" id="PF08308"/>
    </source>
</evidence>
<feature type="domain" description="PEGA" evidence="3">
    <location>
        <begin position="582"/>
        <end position="643"/>
    </location>
</feature>
<organism evidence="4 5">
    <name type="scientific">Deinococcus aerophilus</name>
    <dbReference type="NCBI Taxonomy" id="522488"/>
    <lineage>
        <taxon>Bacteria</taxon>
        <taxon>Thermotogati</taxon>
        <taxon>Deinococcota</taxon>
        <taxon>Deinococci</taxon>
        <taxon>Deinococcales</taxon>
        <taxon>Deinococcaceae</taxon>
        <taxon>Deinococcus</taxon>
    </lineage>
</organism>
<dbReference type="Proteomes" id="UP000661918">
    <property type="component" value="Unassembled WGS sequence"/>
</dbReference>
<dbReference type="InterPro" id="IPR013229">
    <property type="entry name" value="PEGA"/>
</dbReference>
<evidence type="ECO:0000313" key="5">
    <source>
        <dbReference type="Proteomes" id="UP000661918"/>
    </source>
</evidence>
<feature type="region of interest" description="Disordered" evidence="1">
    <location>
        <begin position="469"/>
        <end position="497"/>
    </location>
</feature>
<keyword evidence="5" id="KW-1185">Reference proteome</keyword>